<dbReference type="PANTHER" id="PTHR48081:SF3">
    <property type="entry name" value="ALPHA_BETA HYDROLASE FOLD-3 DOMAIN-CONTAINING PROTEIN"/>
    <property type="match status" value="1"/>
</dbReference>
<evidence type="ECO:0000256" key="1">
    <source>
        <dbReference type="ARBA" id="ARBA00022801"/>
    </source>
</evidence>
<accession>A0A6N7X5U4</accession>
<dbReference type="InterPro" id="IPR013094">
    <property type="entry name" value="AB_hydrolase_3"/>
</dbReference>
<protein>
    <submittedName>
        <fullName evidence="3">Alpha/beta hydrolase fold domain-containing protein</fullName>
    </submittedName>
</protein>
<dbReference type="AlphaFoldDB" id="A0A6N7X5U4"/>
<organism evidence="3 4">
    <name type="scientific">Parafannyhessea umbonata</name>
    <dbReference type="NCBI Taxonomy" id="604330"/>
    <lineage>
        <taxon>Bacteria</taxon>
        <taxon>Bacillati</taxon>
        <taxon>Actinomycetota</taxon>
        <taxon>Coriobacteriia</taxon>
        <taxon>Coriobacteriales</taxon>
        <taxon>Atopobiaceae</taxon>
        <taxon>Parafannyhessea</taxon>
    </lineage>
</organism>
<dbReference type="RefSeq" id="WP_154539485.1">
    <property type="nucleotide sequence ID" value="NZ_VUND01000001.1"/>
</dbReference>
<evidence type="ECO:0000313" key="4">
    <source>
        <dbReference type="Proteomes" id="UP000434342"/>
    </source>
</evidence>
<keyword evidence="1 3" id="KW-0378">Hydrolase</keyword>
<dbReference type="SUPFAM" id="SSF53474">
    <property type="entry name" value="alpha/beta-Hydrolases"/>
    <property type="match status" value="1"/>
</dbReference>
<proteinExistence type="predicted"/>
<dbReference type="InterPro" id="IPR050300">
    <property type="entry name" value="GDXG_lipolytic_enzyme"/>
</dbReference>
<comment type="caution">
    <text evidence="3">The sequence shown here is derived from an EMBL/GenBank/DDBJ whole genome shotgun (WGS) entry which is preliminary data.</text>
</comment>
<feature type="domain" description="Alpha/beta hydrolase fold-3" evidence="2">
    <location>
        <begin position="37"/>
        <end position="170"/>
    </location>
</feature>
<dbReference type="Gene3D" id="3.40.50.1820">
    <property type="entry name" value="alpha/beta hydrolase"/>
    <property type="match status" value="1"/>
</dbReference>
<dbReference type="InterPro" id="IPR029058">
    <property type="entry name" value="AB_hydrolase_fold"/>
</dbReference>
<evidence type="ECO:0000313" key="3">
    <source>
        <dbReference type="EMBL" id="MST59602.1"/>
    </source>
</evidence>
<dbReference type="GO" id="GO:0016787">
    <property type="term" value="F:hydrolase activity"/>
    <property type="evidence" value="ECO:0007669"/>
    <property type="project" value="UniProtKB-KW"/>
</dbReference>
<dbReference type="Pfam" id="PF07859">
    <property type="entry name" value="Abhydrolase_3"/>
    <property type="match status" value="1"/>
</dbReference>
<reference evidence="3 4" key="1">
    <citation type="submission" date="2019-08" db="EMBL/GenBank/DDBJ databases">
        <title>In-depth cultivation of the pig gut microbiome towards novel bacterial diversity and tailored functional studies.</title>
        <authorList>
            <person name="Wylensek D."/>
            <person name="Hitch T.C.A."/>
            <person name="Clavel T."/>
        </authorList>
    </citation>
    <scope>NUCLEOTIDE SEQUENCE [LARGE SCALE GENOMIC DNA]</scope>
    <source>
        <strain evidence="3 4">WB01_CNA04</strain>
    </source>
</reference>
<name>A0A6N7X5U4_9ACTN</name>
<dbReference type="Proteomes" id="UP000434342">
    <property type="component" value="Unassembled WGS sequence"/>
</dbReference>
<sequence>MQTEERFSWNGITAGVTILRPDDGAGVRERPLSHALVLYLHGGGLLLGSRRDLPETYEAMFLDRGCTLVEADYPLAPESPLEVIHGFVDALWSWVSNEIAPSLGCDSVFLFGRSSGAYLVLTLAGRLTETNGPRKPTGVIDFYGYGSSTDPSITAPSETYRAYPTLGSRVVDRIKQPEPVTSGPAERRFALYMYARQTGRWASLLGLDENAQDPFALTERQIDAMPPVFYAAATGDGEIPYATSKSLARKLHAQTFTSYGNDHEFDRDTNSPDGQRAYERCLTWMEGLV</sequence>
<evidence type="ECO:0000259" key="2">
    <source>
        <dbReference type="Pfam" id="PF07859"/>
    </source>
</evidence>
<dbReference type="EMBL" id="VUND01000001">
    <property type="protein sequence ID" value="MST59602.1"/>
    <property type="molecule type" value="Genomic_DNA"/>
</dbReference>
<gene>
    <name evidence="3" type="ORF">FYJ69_01560</name>
</gene>
<dbReference type="PANTHER" id="PTHR48081">
    <property type="entry name" value="AB HYDROLASE SUPERFAMILY PROTEIN C4A8.06C"/>
    <property type="match status" value="1"/>
</dbReference>